<sequence>MIIAVLKLLKSVIAMSYRTWLAVCILLILSMVSIGGFTRLTESGLSITEWKPVTGVIPPLSKNAWQKEFDKYKNTPEYKVRHFSISYAEFQFIYLVEYFHRLVGRILGLVFFIGLVYFFVVGNLGRESQLRLCFALILGLIQGFVGWYMVKSGLLDVPAVSHYRLALHLFCASLLFMVLVYEFLSPTVIEGPLFKWYLVGCSLMFLLSMQIVLGGLVAGLKAGLICSTFPLMNGEFFPAEIFHKVSLKWFDDPVAVQFLHRMNGFLLTFVCLICLVISFFYDRAFRARVFLVASMMLLQMFFGVLTLLFHIPIDIALLHQIMAFILLGICVSFLRVRSG</sequence>
<dbReference type="EMBL" id="CP001431">
    <property type="protein sequence ID" value="ACT69788.1"/>
    <property type="molecule type" value="Genomic_DNA"/>
</dbReference>
<evidence type="ECO:0000256" key="9">
    <source>
        <dbReference type="ARBA" id="ARBA00023133"/>
    </source>
</evidence>
<dbReference type="PANTHER" id="PTHR23289">
    <property type="entry name" value="CYTOCHROME C OXIDASE ASSEMBLY PROTEIN COX15"/>
    <property type="match status" value="1"/>
</dbReference>
<dbReference type="eggNOG" id="COG1612">
    <property type="taxonomic scope" value="Bacteria"/>
</dbReference>
<keyword evidence="3 13" id="KW-1003">Cell membrane</keyword>
<evidence type="ECO:0000256" key="2">
    <source>
        <dbReference type="ARBA" id="ARBA00004141"/>
    </source>
</evidence>
<keyword evidence="5 13" id="KW-0479">Metal-binding</keyword>
<feature type="transmembrane region" description="Helical" evidence="13">
    <location>
        <begin position="317"/>
        <end position="336"/>
    </location>
</feature>
<name>C6V5X4_NEORI</name>
<dbReference type="InterPro" id="IPR003780">
    <property type="entry name" value="COX15/CtaA_fam"/>
</dbReference>
<comment type="function">
    <text evidence="13">Catalyzes the conversion of heme O to heme A by two successive hydroxylations of the methyl group at C8. The first hydroxylation forms heme I, the second hydroxylation results in an unstable dihydroxymethyl group, which spontaneously dehydrates, resulting in the formyl group of heme A.</text>
</comment>
<dbReference type="GO" id="GO:0016653">
    <property type="term" value="F:oxidoreductase activity, acting on NAD(P)H, heme protein as acceptor"/>
    <property type="evidence" value="ECO:0007669"/>
    <property type="project" value="TreeGrafter"/>
</dbReference>
<organism evidence="14 15">
    <name type="scientific">Neorickettsia risticii (strain Illinois)</name>
    <dbReference type="NCBI Taxonomy" id="434131"/>
    <lineage>
        <taxon>Bacteria</taxon>
        <taxon>Pseudomonadati</taxon>
        <taxon>Pseudomonadota</taxon>
        <taxon>Alphaproteobacteria</taxon>
        <taxon>Rickettsiales</taxon>
        <taxon>Anaplasmataceae</taxon>
        <taxon>Neorickettsia</taxon>
    </lineage>
</organism>
<dbReference type="GO" id="GO:0120547">
    <property type="term" value="F:heme A synthase activity"/>
    <property type="evidence" value="ECO:0007669"/>
    <property type="project" value="UniProtKB-EC"/>
</dbReference>
<dbReference type="UniPathway" id="UPA00269">
    <property type="reaction ID" value="UER00713"/>
</dbReference>
<dbReference type="AlphaFoldDB" id="C6V5X4"/>
<dbReference type="HAMAP" id="MF_01665">
    <property type="entry name" value="HemeA_synth_type2"/>
    <property type="match status" value="1"/>
</dbReference>
<proteinExistence type="inferred from homology"/>
<accession>C6V5X4</accession>
<evidence type="ECO:0000256" key="6">
    <source>
        <dbReference type="ARBA" id="ARBA00022989"/>
    </source>
</evidence>
<evidence type="ECO:0000256" key="1">
    <source>
        <dbReference type="ARBA" id="ARBA00001970"/>
    </source>
</evidence>
<comment type="cofactor">
    <cofactor evidence="1 13">
        <name>heme b</name>
        <dbReference type="ChEBI" id="CHEBI:60344"/>
    </cofactor>
</comment>
<dbReference type="KEGG" id="nri:NRI_0824"/>
<feature type="transmembrane region" description="Helical" evidence="13">
    <location>
        <begin position="162"/>
        <end position="184"/>
    </location>
</feature>
<feature type="transmembrane region" description="Helical" evidence="13">
    <location>
        <begin position="264"/>
        <end position="282"/>
    </location>
</feature>
<keyword evidence="4 13" id="KW-0812">Transmembrane</keyword>
<dbReference type="GO" id="GO:0046872">
    <property type="term" value="F:metal ion binding"/>
    <property type="evidence" value="ECO:0007669"/>
    <property type="project" value="UniProtKB-KW"/>
</dbReference>
<dbReference type="GO" id="GO:0006784">
    <property type="term" value="P:heme A biosynthetic process"/>
    <property type="evidence" value="ECO:0007669"/>
    <property type="project" value="UniProtKB-UniRule"/>
</dbReference>
<evidence type="ECO:0000313" key="14">
    <source>
        <dbReference type="EMBL" id="ACT69788.1"/>
    </source>
</evidence>
<keyword evidence="10 13" id="KW-0472">Membrane</keyword>
<evidence type="ECO:0000256" key="8">
    <source>
        <dbReference type="ARBA" id="ARBA00023004"/>
    </source>
</evidence>
<evidence type="ECO:0000256" key="11">
    <source>
        <dbReference type="ARBA" id="ARBA00044501"/>
    </source>
</evidence>
<evidence type="ECO:0000313" key="15">
    <source>
        <dbReference type="Proteomes" id="UP000001627"/>
    </source>
</evidence>
<comment type="pathway">
    <text evidence="11 13">Porphyrin-containing compound metabolism; heme A biosynthesis; heme A from heme O: step 1/1.</text>
</comment>
<comment type="subcellular location">
    <subcellularLocation>
        <location evidence="13">Cell membrane</location>
        <topology evidence="13">Multi-pass membrane protein</topology>
    </subcellularLocation>
    <subcellularLocation>
        <location evidence="2">Membrane</location>
        <topology evidence="2">Multi-pass membrane protein</topology>
    </subcellularLocation>
</comment>
<feature type="transmembrane region" description="Helical" evidence="13">
    <location>
        <begin position="196"/>
        <end position="220"/>
    </location>
</feature>
<evidence type="ECO:0000256" key="12">
    <source>
        <dbReference type="ARBA" id="ARBA00048044"/>
    </source>
</evidence>
<evidence type="ECO:0000256" key="13">
    <source>
        <dbReference type="HAMAP-Rule" id="MF_01665"/>
    </source>
</evidence>
<feature type="transmembrane region" description="Helical" evidence="13">
    <location>
        <begin position="20"/>
        <end position="40"/>
    </location>
</feature>
<dbReference type="STRING" id="434131.NRI_0824"/>
<dbReference type="InterPro" id="IPR023754">
    <property type="entry name" value="HemeA_Synthase_type2"/>
</dbReference>
<feature type="binding site" description="axial binding residue" evidence="13">
    <location>
        <position position="319"/>
    </location>
    <ligand>
        <name>heme</name>
        <dbReference type="ChEBI" id="CHEBI:30413"/>
    </ligand>
    <ligandPart>
        <name>Fe</name>
        <dbReference type="ChEBI" id="CHEBI:18248"/>
    </ligandPart>
</feature>
<keyword evidence="8 13" id="KW-0408">Iron</keyword>
<dbReference type="Pfam" id="PF02628">
    <property type="entry name" value="COX15-CtaA"/>
    <property type="match status" value="1"/>
</dbReference>
<dbReference type="Proteomes" id="UP000001627">
    <property type="component" value="Chromosome"/>
</dbReference>
<comment type="similarity">
    <text evidence="13">Belongs to the COX15/CtaA family. Type 2 subfamily.</text>
</comment>
<keyword evidence="7 13" id="KW-0560">Oxidoreductase</keyword>
<feature type="transmembrane region" description="Helical" evidence="13">
    <location>
        <begin position="132"/>
        <end position="150"/>
    </location>
</feature>
<dbReference type="GO" id="GO:0005886">
    <property type="term" value="C:plasma membrane"/>
    <property type="evidence" value="ECO:0007669"/>
    <property type="project" value="UniProtKB-SubCell"/>
</dbReference>
<dbReference type="PANTHER" id="PTHR23289:SF2">
    <property type="entry name" value="CYTOCHROME C OXIDASE ASSEMBLY PROTEIN COX15 HOMOLOG"/>
    <property type="match status" value="1"/>
</dbReference>
<feature type="transmembrane region" description="Helical" evidence="13">
    <location>
        <begin position="289"/>
        <end position="311"/>
    </location>
</feature>
<comment type="subunit">
    <text evidence="13">Interacts with CtaB.</text>
</comment>
<reference evidence="14 15" key="1">
    <citation type="journal article" date="2009" name="Nucleic Acids Res.">
        <title>Analysis of complete genome sequence of Neorickettsia risticii: causative agent of Potomac horse fever.</title>
        <authorList>
            <person name="Lin M."/>
            <person name="Zhang C."/>
            <person name="Gibson K."/>
            <person name="Rikihisa Y."/>
        </authorList>
    </citation>
    <scope>NUCLEOTIDE SEQUENCE [LARGE SCALE GENOMIC DNA]</scope>
    <source>
        <strain evidence="14 15">Illinois</strain>
    </source>
</reference>
<keyword evidence="9 13" id="KW-0350">Heme biosynthesis</keyword>
<gene>
    <name evidence="14" type="primary">coxW</name>
    <name evidence="13" type="synonym">ctaA</name>
    <name evidence="14" type="ordered locus">NRI_0824</name>
</gene>
<keyword evidence="15" id="KW-1185">Reference proteome</keyword>
<dbReference type="HOGENOM" id="CLU_017627_0_0_5"/>
<evidence type="ECO:0000256" key="3">
    <source>
        <dbReference type="ARBA" id="ARBA00022475"/>
    </source>
</evidence>
<evidence type="ECO:0000256" key="5">
    <source>
        <dbReference type="ARBA" id="ARBA00022723"/>
    </source>
</evidence>
<feature type="binding site" description="axial binding residue" evidence="13">
    <location>
        <position position="260"/>
    </location>
    <ligand>
        <name>heme</name>
        <dbReference type="ChEBI" id="CHEBI:30413"/>
    </ligand>
    <ligandPart>
        <name>Fe</name>
        <dbReference type="ChEBI" id="CHEBI:18248"/>
    </ligandPart>
</feature>
<evidence type="ECO:0000256" key="7">
    <source>
        <dbReference type="ARBA" id="ARBA00023002"/>
    </source>
</evidence>
<feature type="transmembrane region" description="Helical" evidence="13">
    <location>
        <begin position="102"/>
        <end position="120"/>
    </location>
</feature>
<dbReference type="EC" id="1.17.99.9" evidence="13"/>
<evidence type="ECO:0000256" key="4">
    <source>
        <dbReference type="ARBA" id="ARBA00022692"/>
    </source>
</evidence>
<evidence type="ECO:0000256" key="10">
    <source>
        <dbReference type="ARBA" id="ARBA00023136"/>
    </source>
</evidence>
<keyword evidence="6 13" id="KW-1133">Transmembrane helix</keyword>
<comment type="catalytic activity">
    <reaction evidence="12">
        <text>Fe(II)-heme o + 2 A + H2O = Fe(II)-heme a + 2 AH2</text>
        <dbReference type="Rhea" id="RHEA:63388"/>
        <dbReference type="ChEBI" id="CHEBI:13193"/>
        <dbReference type="ChEBI" id="CHEBI:15377"/>
        <dbReference type="ChEBI" id="CHEBI:17499"/>
        <dbReference type="ChEBI" id="CHEBI:60530"/>
        <dbReference type="ChEBI" id="CHEBI:61715"/>
        <dbReference type="EC" id="1.17.99.9"/>
    </reaction>
    <physiologicalReaction direction="left-to-right" evidence="12">
        <dbReference type="Rhea" id="RHEA:63389"/>
    </physiologicalReaction>
</comment>
<protein>
    <recommendedName>
        <fullName evidence="13">Heme A synthase</fullName>
        <shortName evidence="13">HAS</shortName>
        <ecNumber evidence="13">1.17.99.9</ecNumber>
    </recommendedName>
    <alternativeName>
        <fullName evidence="13">Cytochrome aa3-controlling protein</fullName>
    </alternativeName>
</protein>